<accession>A0A845BMQ5</accession>
<organism evidence="2 3">
    <name type="scientific">Craterilacuibacter sinensis</name>
    <dbReference type="NCBI Taxonomy" id="2686017"/>
    <lineage>
        <taxon>Bacteria</taxon>
        <taxon>Pseudomonadati</taxon>
        <taxon>Pseudomonadota</taxon>
        <taxon>Betaproteobacteria</taxon>
        <taxon>Neisseriales</taxon>
        <taxon>Neisseriaceae</taxon>
        <taxon>Craterilacuibacter</taxon>
    </lineage>
</organism>
<protein>
    <submittedName>
        <fullName evidence="2">Divalent cation tolerance protein CutA</fullName>
    </submittedName>
</protein>
<dbReference type="InterPro" id="IPR004323">
    <property type="entry name" value="Ion_tolerance_CutA"/>
</dbReference>
<dbReference type="AlphaFoldDB" id="A0A845BMQ5"/>
<dbReference type="RefSeq" id="WP_124736208.1">
    <property type="nucleotide sequence ID" value="NZ_WSSB01000004.1"/>
</dbReference>
<dbReference type="Pfam" id="PF03091">
    <property type="entry name" value="CutA1"/>
    <property type="match status" value="1"/>
</dbReference>
<reference evidence="2 3" key="1">
    <citation type="submission" date="2019-12" db="EMBL/GenBank/DDBJ databases">
        <title>Neisseriaceae gen. nov. sp. Genome sequencing and assembly.</title>
        <authorList>
            <person name="Liu Z."/>
            <person name="Li A."/>
        </authorList>
    </citation>
    <scope>NUCLEOTIDE SEQUENCE [LARGE SCALE GENOMIC DNA]</scope>
    <source>
        <strain evidence="2 3">B2N2-7</strain>
    </source>
</reference>
<sequence length="107" mass="11770">MKILFVVCNTPNEAIAMNIARAVVGEKLAACANVLPPCRSVYRWQGQMEEAEEVPLLIKTTAAAYAQLESRLVELHPYEVPEIIALPLETGLAAYLTWVTEQTLSSP</sequence>
<keyword evidence="3" id="KW-1185">Reference proteome</keyword>
<dbReference type="Gene3D" id="3.30.70.120">
    <property type="match status" value="1"/>
</dbReference>
<comment type="similarity">
    <text evidence="1">Belongs to the CutA family.</text>
</comment>
<name>A0A845BMQ5_9NEIS</name>
<dbReference type="PANTHER" id="PTHR23419">
    <property type="entry name" value="DIVALENT CATION TOLERANCE CUTA-RELATED"/>
    <property type="match status" value="1"/>
</dbReference>
<dbReference type="PANTHER" id="PTHR23419:SF8">
    <property type="entry name" value="FI09726P"/>
    <property type="match status" value="1"/>
</dbReference>
<dbReference type="EMBL" id="WSSB01000004">
    <property type="protein sequence ID" value="MXR36554.1"/>
    <property type="molecule type" value="Genomic_DNA"/>
</dbReference>
<dbReference type="InterPro" id="IPR015867">
    <property type="entry name" value="N-reg_PII/ATP_PRibTrfase_C"/>
</dbReference>
<proteinExistence type="inferred from homology"/>
<comment type="caution">
    <text evidence="2">The sequence shown here is derived from an EMBL/GenBank/DDBJ whole genome shotgun (WGS) entry which is preliminary data.</text>
</comment>
<dbReference type="Proteomes" id="UP000467214">
    <property type="component" value="Unassembled WGS sequence"/>
</dbReference>
<dbReference type="SUPFAM" id="SSF54913">
    <property type="entry name" value="GlnB-like"/>
    <property type="match status" value="1"/>
</dbReference>
<dbReference type="GO" id="GO:0005507">
    <property type="term" value="F:copper ion binding"/>
    <property type="evidence" value="ECO:0007669"/>
    <property type="project" value="TreeGrafter"/>
</dbReference>
<evidence type="ECO:0000313" key="3">
    <source>
        <dbReference type="Proteomes" id="UP000467214"/>
    </source>
</evidence>
<dbReference type="GO" id="GO:0010038">
    <property type="term" value="P:response to metal ion"/>
    <property type="evidence" value="ECO:0007669"/>
    <property type="project" value="InterPro"/>
</dbReference>
<gene>
    <name evidence="2" type="ORF">GQF02_06175</name>
</gene>
<dbReference type="InterPro" id="IPR011322">
    <property type="entry name" value="N-reg_PII-like_a/b"/>
</dbReference>
<evidence type="ECO:0000313" key="2">
    <source>
        <dbReference type="EMBL" id="MXR36554.1"/>
    </source>
</evidence>
<evidence type="ECO:0000256" key="1">
    <source>
        <dbReference type="ARBA" id="ARBA00010169"/>
    </source>
</evidence>